<evidence type="ECO:0000256" key="6">
    <source>
        <dbReference type="SAM" id="Phobius"/>
    </source>
</evidence>
<dbReference type="Proteomes" id="UP000234748">
    <property type="component" value="Unassembled WGS sequence"/>
</dbReference>
<dbReference type="CDD" id="cd17355">
    <property type="entry name" value="MFS_YcxA_like"/>
    <property type="match status" value="1"/>
</dbReference>
<accession>A0A2N5M6F0</accession>
<dbReference type="InterPro" id="IPR036259">
    <property type="entry name" value="MFS_trans_sf"/>
</dbReference>
<evidence type="ECO:0000313" key="9">
    <source>
        <dbReference type="Proteomes" id="UP000234748"/>
    </source>
</evidence>
<dbReference type="GO" id="GO:0005886">
    <property type="term" value="C:plasma membrane"/>
    <property type="evidence" value="ECO:0007669"/>
    <property type="project" value="UniProtKB-SubCell"/>
</dbReference>
<organism evidence="8 9">
    <name type="scientific">Peribacillus deserti</name>
    <dbReference type="NCBI Taxonomy" id="673318"/>
    <lineage>
        <taxon>Bacteria</taxon>
        <taxon>Bacillati</taxon>
        <taxon>Bacillota</taxon>
        <taxon>Bacilli</taxon>
        <taxon>Bacillales</taxon>
        <taxon>Bacillaceae</taxon>
        <taxon>Peribacillus</taxon>
    </lineage>
</organism>
<dbReference type="InterPro" id="IPR050327">
    <property type="entry name" value="Proton-linked_MCT"/>
</dbReference>
<comment type="subcellular location">
    <subcellularLocation>
        <location evidence="1">Cell membrane</location>
        <topology evidence="1">Multi-pass membrane protein</topology>
    </subcellularLocation>
</comment>
<protein>
    <submittedName>
        <fullName evidence="8">MFS transporter</fullName>
    </submittedName>
</protein>
<dbReference type="InterPro" id="IPR020846">
    <property type="entry name" value="MFS_dom"/>
</dbReference>
<name>A0A2N5M6F0_9BACI</name>
<dbReference type="PANTHER" id="PTHR11360:SF284">
    <property type="entry name" value="EG:103B4.3 PROTEIN-RELATED"/>
    <property type="match status" value="1"/>
</dbReference>
<evidence type="ECO:0000313" key="8">
    <source>
        <dbReference type="EMBL" id="PLT29927.1"/>
    </source>
</evidence>
<evidence type="ECO:0000259" key="7">
    <source>
        <dbReference type="PROSITE" id="PS50850"/>
    </source>
</evidence>
<feature type="transmembrane region" description="Helical" evidence="6">
    <location>
        <begin position="236"/>
        <end position="259"/>
    </location>
</feature>
<dbReference type="AlphaFoldDB" id="A0A2N5M6F0"/>
<gene>
    <name evidence="8" type="ORF">CUU66_10375</name>
</gene>
<keyword evidence="3 6" id="KW-0812">Transmembrane</keyword>
<dbReference type="EMBL" id="PGUY01000031">
    <property type="protein sequence ID" value="PLT29927.1"/>
    <property type="molecule type" value="Genomic_DNA"/>
</dbReference>
<dbReference type="Gene3D" id="1.20.1250.20">
    <property type="entry name" value="MFS general substrate transporter like domains"/>
    <property type="match status" value="2"/>
</dbReference>
<evidence type="ECO:0000256" key="5">
    <source>
        <dbReference type="ARBA" id="ARBA00023136"/>
    </source>
</evidence>
<keyword evidence="4 6" id="KW-1133">Transmembrane helix</keyword>
<dbReference type="InterPro" id="IPR011701">
    <property type="entry name" value="MFS"/>
</dbReference>
<feature type="transmembrane region" description="Helical" evidence="6">
    <location>
        <begin position="58"/>
        <end position="77"/>
    </location>
</feature>
<feature type="transmembrane region" description="Helical" evidence="6">
    <location>
        <begin position="304"/>
        <end position="321"/>
    </location>
</feature>
<feature type="transmembrane region" description="Helical" evidence="6">
    <location>
        <begin position="271"/>
        <end position="292"/>
    </location>
</feature>
<feature type="domain" description="Major facilitator superfamily (MFS) profile" evidence="7">
    <location>
        <begin position="14"/>
        <end position="416"/>
    </location>
</feature>
<evidence type="ECO:0000256" key="4">
    <source>
        <dbReference type="ARBA" id="ARBA00022989"/>
    </source>
</evidence>
<evidence type="ECO:0000256" key="3">
    <source>
        <dbReference type="ARBA" id="ARBA00022692"/>
    </source>
</evidence>
<keyword evidence="9" id="KW-1185">Reference proteome</keyword>
<dbReference type="PANTHER" id="PTHR11360">
    <property type="entry name" value="MONOCARBOXYLATE TRANSPORTER"/>
    <property type="match status" value="1"/>
</dbReference>
<dbReference type="GO" id="GO:0022857">
    <property type="term" value="F:transmembrane transporter activity"/>
    <property type="evidence" value="ECO:0007669"/>
    <property type="project" value="InterPro"/>
</dbReference>
<comment type="caution">
    <text evidence="8">The sequence shown here is derived from an EMBL/GenBank/DDBJ whole genome shotgun (WGS) entry which is preliminary data.</text>
</comment>
<keyword evidence="5 6" id="KW-0472">Membrane</keyword>
<evidence type="ECO:0000256" key="2">
    <source>
        <dbReference type="ARBA" id="ARBA00022448"/>
    </source>
</evidence>
<keyword evidence="2" id="KW-0813">Transport</keyword>
<feature type="transmembrane region" description="Helical" evidence="6">
    <location>
        <begin position="84"/>
        <end position="103"/>
    </location>
</feature>
<dbReference type="OrthoDB" id="182417at2"/>
<reference evidence="8 9" key="1">
    <citation type="submission" date="2017-11" db="EMBL/GenBank/DDBJ databases">
        <title>Comparitive Functional Genomics of Dry Heat Resistant strains isolated from the Viking Spacecraft.</title>
        <authorList>
            <person name="Seuylemezian A."/>
            <person name="Cooper K."/>
            <person name="Vaishampayan P."/>
        </authorList>
    </citation>
    <scope>NUCLEOTIDE SEQUENCE [LARGE SCALE GENOMIC DNA]</scope>
    <source>
        <strain evidence="8 9">V1-29</strain>
    </source>
</reference>
<feature type="transmembrane region" description="Helical" evidence="6">
    <location>
        <begin position="327"/>
        <end position="347"/>
    </location>
</feature>
<dbReference type="PROSITE" id="PS50850">
    <property type="entry name" value="MFS"/>
    <property type="match status" value="1"/>
</dbReference>
<feature type="transmembrane region" description="Helical" evidence="6">
    <location>
        <begin position="142"/>
        <end position="163"/>
    </location>
</feature>
<feature type="transmembrane region" description="Helical" evidence="6">
    <location>
        <begin position="390"/>
        <end position="411"/>
    </location>
</feature>
<dbReference type="Pfam" id="PF07690">
    <property type="entry name" value="MFS_1"/>
    <property type="match status" value="1"/>
</dbReference>
<sequence length="423" mass="45040">MKNIEAGPKKVKNIYWIIGGITFLTLLAAAGVRSAPGVLIVPFEEEFGWNRAEATFPLSVNLALYGLCGPFAAALMNRFGIRKVMLTALSMLVAGTGLSPLMTETWQYTVLWGITVGIGSGLTSSVLGAVVANKWFKEKKGLVIGLFTASGAAGQLVFLPLFANLVTSFSWILVTMVNAGSALIILLLAALFMKNDPKDAGVLPFGAVEEEVESKTENPFKAVLEGLRTGFHSKDFWLLAGSFFVCGLSTNGLIGTHLIPACMEMGIPEVTAAGMLAFMGIFDILGTTISGWLSDRWDSRKLLLWYYGLRGLSLLFLPYALESSGVALGIFVVFYGLDWVATVPPTVKLCNDAFGKNSNVVYGWVFAAHQLGAAAAAFGGGLLFTMFGTYTVIFMSAGVLCGAAAGFVTLIQKTNKTALKNIA</sequence>
<dbReference type="RefSeq" id="WP_101641777.1">
    <property type="nucleotide sequence ID" value="NZ_PGUY01000031.1"/>
</dbReference>
<evidence type="ECO:0000256" key="1">
    <source>
        <dbReference type="ARBA" id="ARBA00004651"/>
    </source>
</evidence>
<feature type="transmembrane region" description="Helical" evidence="6">
    <location>
        <begin position="169"/>
        <end position="192"/>
    </location>
</feature>
<feature type="transmembrane region" description="Helical" evidence="6">
    <location>
        <begin position="109"/>
        <end position="130"/>
    </location>
</feature>
<feature type="transmembrane region" description="Helical" evidence="6">
    <location>
        <begin position="359"/>
        <end position="384"/>
    </location>
</feature>
<dbReference type="SUPFAM" id="SSF103473">
    <property type="entry name" value="MFS general substrate transporter"/>
    <property type="match status" value="1"/>
</dbReference>
<proteinExistence type="predicted"/>